<dbReference type="Pfam" id="PF02836">
    <property type="entry name" value="Glyco_hydro_2_C"/>
    <property type="match status" value="1"/>
</dbReference>
<proteinExistence type="inferred from homology"/>
<reference evidence="9 10" key="1">
    <citation type="submission" date="2023-06" db="EMBL/GenBank/DDBJ databases">
        <title>Identification and characterization of horizontal gene transfer across gut microbiota members of farm animals based on homology search.</title>
        <authorList>
            <person name="Schwarzerova J."/>
            <person name="Nykrynova M."/>
            <person name="Jureckova K."/>
            <person name="Cejkova D."/>
            <person name="Rychlik I."/>
        </authorList>
    </citation>
    <scope>NUCLEOTIDE SEQUENCE [LARGE SCALE GENOMIC DNA]</scope>
    <source>
        <strain evidence="9 10">ET340</strain>
    </source>
</reference>
<evidence type="ECO:0000256" key="4">
    <source>
        <dbReference type="ARBA" id="ARBA00022801"/>
    </source>
</evidence>
<evidence type="ECO:0000313" key="10">
    <source>
        <dbReference type="Proteomes" id="UP001529380"/>
    </source>
</evidence>
<gene>
    <name evidence="9" type="ORF">QUW08_08725</name>
</gene>
<evidence type="ECO:0000256" key="2">
    <source>
        <dbReference type="ARBA" id="ARBA00007401"/>
    </source>
</evidence>
<keyword evidence="10" id="KW-1185">Reference proteome</keyword>
<dbReference type="PROSITE" id="PS00719">
    <property type="entry name" value="GLYCOSYL_HYDROL_F2_1"/>
    <property type="match status" value="1"/>
</dbReference>
<dbReference type="Gene3D" id="2.60.120.260">
    <property type="entry name" value="Galactose-binding domain-like"/>
    <property type="match status" value="1"/>
</dbReference>
<dbReference type="PANTHER" id="PTHR46323:SF2">
    <property type="entry name" value="BETA-GALACTOSIDASE"/>
    <property type="match status" value="1"/>
</dbReference>
<keyword evidence="5 7" id="KW-0326">Glycosidase</keyword>
<dbReference type="InterPro" id="IPR006103">
    <property type="entry name" value="Glyco_hydro_2_cat"/>
</dbReference>
<dbReference type="RefSeq" id="WP_289599913.1">
    <property type="nucleotide sequence ID" value="NZ_JAUDCL010000014.1"/>
</dbReference>
<evidence type="ECO:0000313" key="9">
    <source>
        <dbReference type="EMBL" id="MDM8201371.1"/>
    </source>
</evidence>
<dbReference type="Pfam" id="PF16353">
    <property type="entry name" value="LacZ_4"/>
    <property type="match status" value="1"/>
</dbReference>
<dbReference type="InterPro" id="IPR014718">
    <property type="entry name" value="GH-type_carb-bd"/>
</dbReference>
<dbReference type="Pfam" id="PF02929">
    <property type="entry name" value="Bgal_small_N"/>
    <property type="match status" value="1"/>
</dbReference>
<dbReference type="InterPro" id="IPR006104">
    <property type="entry name" value="Glyco_hydro_2_N"/>
</dbReference>
<evidence type="ECO:0000256" key="5">
    <source>
        <dbReference type="ARBA" id="ARBA00023295"/>
    </source>
</evidence>
<dbReference type="InterPro" id="IPR008979">
    <property type="entry name" value="Galactose-bd-like_sf"/>
</dbReference>
<dbReference type="SUPFAM" id="SSF49303">
    <property type="entry name" value="beta-Galactosidase/glucuronidase domain"/>
    <property type="match status" value="2"/>
</dbReference>
<dbReference type="InterPro" id="IPR006102">
    <property type="entry name" value="Ig-like_GH2"/>
</dbReference>
<accession>A0ABT7UR52</accession>
<dbReference type="Pfam" id="PF00703">
    <property type="entry name" value="Glyco_hydro_2"/>
    <property type="match status" value="1"/>
</dbReference>
<dbReference type="Gene3D" id="2.60.40.10">
    <property type="entry name" value="Immunoglobulins"/>
    <property type="match status" value="2"/>
</dbReference>
<keyword evidence="4 7" id="KW-0378">Hydrolase</keyword>
<comment type="caution">
    <text evidence="9">The sequence shown here is derived from an EMBL/GenBank/DDBJ whole genome shotgun (WGS) entry which is preliminary data.</text>
</comment>
<dbReference type="SUPFAM" id="SSF49785">
    <property type="entry name" value="Galactose-binding domain-like"/>
    <property type="match status" value="1"/>
</dbReference>
<feature type="domain" description="Beta galactosidase small chain/" evidence="8">
    <location>
        <begin position="725"/>
        <end position="992"/>
    </location>
</feature>
<evidence type="ECO:0000256" key="6">
    <source>
        <dbReference type="ARBA" id="ARBA00032230"/>
    </source>
</evidence>
<dbReference type="SUPFAM" id="SSF51445">
    <property type="entry name" value="(Trans)glycosidases"/>
    <property type="match status" value="1"/>
</dbReference>
<protein>
    <recommendedName>
        <fullName evidence="3 7">Beta-galactosidase</fullName>
        <ecNumber evidence="3 7">3.2.1.23</ecNumber>
    </recommendedName>
    <alternativeName>
        <fullName evidence="6 7">Lactase</fullName>
    </alternativeName>
</protein>
<dbReference type="GO" id="GO:0016787">
    <property type="term" value="F:hydrolase activity"/>
    <property type="evidence" value="ECO:0007669"/>
    <property type="project" value="UniProtKB-KW"/>
</dbReference>
<dbReference type="PRINTS" id="PR00132">
    <property type="entry name" value="GLHYDRLASE2"/>
</dbReference>
<dbReference type="InterPro" id="IPR006101">
    <property type="entry name" value="Glyco_hydro_2"/>
</dbReference>
<dbReference type="EC" id="3.2.1.23" evidence="3 7"/>
<evidence type="ECO:0000256" key="7">
    <source>
        <dbReference type="RuleBase" id="RU361154"/>
    </source>
</evidence>
<name>A0ABT7UR52_9FIRM</name>
<comment type="similarity">
    <text evidence="2 7">Belongs to the glycosyl hydrolase 2 family.</text>
</comment>
<dbReference type="InterPro" id="IPR050347">
    <property type="entry name" value="Bact_Beta-galactosidase"/>
</dbReference>
<dbReference type="SMART" id="SM01038">
    <property type="entry name" value="Bgal_small_N"/>
    <property type="match status" value="1"/>
</dbReference>
<dbReference type="InterPro" id="IPR036156">
    <property type="entry name" value="Beta-gal/glucu_dom_sf"/>
</dbReference>
<evidence type="ECO:0000256" key="1">
    <source>
        <dbReference type="ARBA" id="ARBA00001412"/>
    </source>
</evidence>
<sequence>MRHRHEFEDWTRPHEGVMPNRAYYIPFAPGQNPVQAMRESSERFVLLNGTWQMQLYDKISAVPEEFCQPEFDASGYPQMPVPSCWQTQGLDQNQYSNVRYPIPFDPPFVPHQNPCGAYRTHFTVDAAMLSQQVYLNFEGVDSFFYVWVNGHRVGYSQVSHSTSEFDVTPYLVEGENLLTVLVMKWSVGTYLECQDKFRMSGIFRDVYLLVRPKQYIRDFGVRTWGRENYTRAVIQVGVEWNGGEGELEWELYDPQGSLVCQGEAATEFTIHLEQPHFWTAETPELYQLLLRTEAEVICQPVGVRDITTKGRQVLLNGKPLRLKGVNRHDSDPVTGFTISYEQALKDLALMKQHNVNAIRSSHYPNAPWFVQMCDRYGFYMIDEADIECHGVTEVFGGGDETTFGLIAQSKEFEPLILDRVQRCIIRDKNSPAVIIWSLGNESGHGPGFEKAGIWGRDYDPTRLMHYEGSWHQTGGHINDTSMFDLYSRMYNEPAFVREWLANPANTKPFLLVEYCHAMGNGPGDLEDYEKLFLEEPGVLGGFVWEWCDHAVDGGVTADGRRKFLYGGDSGEFPHDINFCVDGLVSPDRIPHTGLKELKNVWRPVRARLCDGEIQLRSTLDFAEVSQLAEYRWELQLDGVVVEEGRGELPAIPARGTACMPLPCALPQQPGRVDLRLVYLARTDADFVKAGDELGFDQLTLRQAEKRELVLQSAVLAVEEDDEEIRVSGENFAYVLDRFTGCFKSLVWNGAERLAGPMGFNVWRAPTDNDRKIRRVWEQAGYDRAQVRVADCQVLAEEGTAIRCELVFAASIRQPFLRCTAVWRIGADGTIALKLEGKRDEVFPFLPRFGVRMMLPAGFEQLDYTGYGPQESYLDKKNACWFGHFAGTVSDEYVNYIKPQEHGSHVGCEQMRLHCADAALWAAADQPFSFRASHYPQELLTSTAHNFELKKSDEVELCLDYKNSGIGSNSCGPVLADEYALKESEFRMQIFFGFAPVTAE</sequence>
<dbReference type="InterPro" id="IPR013783">
    <property type="entry name" value="Ig-like_fold"/>
</dbReference>
<dbReference type="EMBL" id="JAUDCL010000014">
    <property type="protein sequence ID" value="MDM8201371.1"/>
    <property type="molecule type" value="Genomic_DNA"/>
</dbReference>
<dbReference type="Gene3D" id="2.70.98.10">
    <property type="match status" value="1"/>
</dbReference>
<reference evidence="9 10" key="3">
    <citation type="submission" date="2023-06" db="EMBL/GenBank/DDBJ databases">
        <authorList>
            <person name="Zeman M."/>
            <person name="Kubasova T."/>
            <person name="Jahodarova E."/>
            <person name="Nykrynova M."/>
            <person name="Rychlik I."/>
        </authorList>
    </citation>
    <scope>NUCLEOTIDE SEQUENCE [LARGE SCALE GENOMIC DNA]</scope>
    <source>
        <strain evidence="9 10">ET340</strain>
    </source>
</reference>
<dbReference type="InterPro" id="IPR004199">
    <property type="entry name" value="B-gal_small/dom_5"/>
</dbReference>
<organism evidence="9 10">
    <name type="scientific">Allofournierella massiliensis</name>
    <dbReference type="NCBI Taxonomy" id="1650663"/>
    <lineage>
        <taxon>Bacteria</taxon>
        <taxon>Bacillati</taxon>
        <taxon>Bacillota</taxon>
        <taxon>Clostridia</taxon>
        <taxon>Eubacteriales</taxon>
        <taxon>Oscillospiraceae</taxon>
        <taxon>Allofournierella</taxon>
    </lineage>
</organism>
<dbReference type="InterPro" id="IPR032312">
    <property type="entry name" value="LacZ_4"/>
</dbReference>
<dbReference type="Gene3D" id="3.20.20.80">
    <property type="entry name" value="Glycosidases"/>
    <property type="match status" value="1"/>
</dbReference>
<reference evidence="10" key="2">
    <citation type="submission" date="2023-06" db="EMBL/GenBank/DDBJ databases">
        <title>Identification and characterization of horizontal gene transfer across gut microbiota members of farm animals based on homology search.</title>
        <authorList>
            <person name="Zeman M."/>
            <person name="Kubasova T."/>
            <person name="Jahodarova E."/>
            <person name="Nykrynova M."/>
            <person name="Rychlik I."/>
        </authorList>
    </citation>
    <scope>NUCLEOTIDE SEQUENCE [LARGE SCALE GENOMIC DNA]</scope>
    <source>
        <strain evidence="10">ET340</strain>
    </source>
</reference>
<dbReference type="PANTHER" id="PTHR46323">
    <property type="entry name" value="BETA-GALACTOSIDASE"/>
    <property type="match status" value="1"/>
</dbReference>
<dbReference type="Pfam" id="PF02837">
    <property type="entry name" value="Glyco_hydro_2_N"/>
    <property type="match status" value="1"/>
</dbReference>
<dbReference type="SUPFAM" id="SSF74650">
    <property type="entry name" value="Galactose mutarotase-like"/>
    <property type="match status" value="1"/>
</dbReference>
<evidence type="ECO:0000256" key="3">
    <source>
        <dbReference type="ARBA" id="ARBA00012756"/>
    </source>
</evidence>
<comment type="catalytic activity">
    <reaction evidence="1 7">
        <text>Hydrolysis of terminal non-reducing beta-D-galactose residues in beta-D-galactosides.</text>
        <dbReference type="EC" id="3.2.1.23"/>
    </reaction>
</comment>
<dbReference type="InterPro" id="IPR017853">
    <property type="entry name" value="GH"/>
</dbReference>
<dbReference type="InterPro" id="IPR023230">
    <property type="entry name" value="Glyco_hydro_2_CS"/>
</dbReference>
<dbReference type="InterPro" id="IPR011013">
    <property type="entry name" value="Gal_mutarotase_sf_dom"/>
</dbReference>
<evidence type="ECO:0000259" key="8">
    <source>
        <dbReference type="SMART" id="SM01038"/>
    </source>
</evidence>
<dbReference type="Proteomes" id="UP001529380">
    <property type="component" value="Unassembled WGS sequence"/>
</dbReference>